<protein>
    <recommendedName>
        <fullName evidence="5">DUF403 domain-containing protein</fullName>
    </recommendedName>
</protein>
<evidence type="ECO:0000259" key="1">
    <source>
        <dbReference type="Pfam" id="PF04168"/>
    </source>
</evidence>
<dbReference type="Pfam" id="PF14403">
    <property type="entry name" value="CP_ATPgrasp_2"/>
    <property type="match status" value="1"/>
</dbReference>
<dbReference type="RefSeq" id="WP_156521759.1">
    <property type="nucleotide sequence ID" value="NZ_BMIO01000001.1"/>
</dbReference>
<feature type="domain" description="Circularly permuted ATP-grasp type 2" evidence="2">
    <location>
        <begin position="93"/>
        <end position="472"/>
    </location>
</feature>
<reference evidence="3 4" key="1">
    <citation type="journal article" date="2014" name="Int. J. Syst. Evol. Microbiol.">
        <title>Complete genome sequence of Corynebacterium casei LMG S-19264T (=DSM 44701T), isolated from a smear-ripened cheese.</title>
        <authorList>
            <consortium name="US DOE Joint Genome Institute (JGI-PGF)"/>
            <person name="Walter F."/>
            <person name="Albersmeier A."/>
            <person name="Kalinowski J."/>
            <person name="Ruckert C."/>
        </authorList>
    </citation>
    <scope>NUCLEOTIDE SEQUENCE [LARGE SCALE GENOMIC DNA]</scope>
    <source>
        <strain evidence="3 4">CGMCC 1.15358</strain>
    </source>
</reference>
<dbReference type="EMBL" id="BMIO01000001">
    <property type="protein sequence ID" value="GGD34136.1"/>
    <property type="molecule type" value="Genomic_DNA"/>
</dbReference>
<dbReference type="PANTHER" id="PTHR34595">
    <property type="entry name" value="BLR5612 PROTEIN"/>
    <property type="match status" value="1"/>
</dbReference>
<evidence type="ECO:0000313" key="4">
    <source>
        <dbReference type="Proteomes" id="UP000598997"/>
    </source>
</evidence>
<dbReference type="PANTHER" id="PTHR34595:SF2">
    <property type="entry name" value="BLR2978 PROTEIN"/>
    <property type="match status" value="1"/>
</dbReference>
<dbReference type="SUPFAM" id="SSF56059">
    <property type="entry name" value="Glutathione synthetase ATP-binding domain-like"/>
    <property type="match status" value="1"/>
</dbReference>
<name>A0A916Y8E5_9SPHN</name>
<dbReference type="InterPro" id="IPR007296">
    <property type="entry name" value="DUF403"/>
</dbReference>
<evidence type="ECO:0000313" key="3">
    <source>
        <dbReference type="EMBL" id="GGD34136.1"/>
    </source>
</evidence>
<evidence type="ECO:0008006" key="5">
    <source>
        <dbReference type="Google" id="ProtNLM"/>
    </source>
</evidence>
<dbReference type="Gene3D" id="3.40.50.11290">
    <property type="match status" value="1"/>
</dbReference>
<dbReference type="OrthoDB" id="9804079at2"/>
<sequence>MASQTQSTDLFGPDPTQDPLAWYKPDDARADMFASAPDDVGAAWRTFATGLTRLPGGLRQAQEWVDRQVADLGLAFRVTGDVEERSWPLSPLPIMIGAAEWAQLEQGLVQRACLLEALLADIYGPQNLIAEGHLPAAAISGSADFARRMVGLSPADGRHLKVVAMDLARGPTGEWRVLSDRVRLPTGIGYALENRIALSRATGPLLADINTRRISEFFNAMREGVAASCKRSDPRIGLLTPGRFNQSYPEQAHLARHLGFSLVEGRDLVEQDGRIYVRTIAGLKRIDALWRWINTRDIDPLAFDSRSRIGVPNILNACASGDLVMANWPGAGVVESRVMSAFMPRLCRTLLGEELRLPNAATWWCGQRREREHVRANFDNLVVSPAFRLPVEGLEDGRTCVIADADSPQREAIFTAMERRPMDYVGQELVRTSTTPVLNGQVIEPHAFTVRVYLARDGAGRWTAMPGGFARISDDGSLRHALIGENDRSTDVLVIDPAGSEHTANPPKLDPPAVRRQQGVLPSQAADNLFWLGRYAERANQTTRLVRVLLDTGHATGRALQPAGATTSARRISALLERLGAAYGGGDGKEKTPAEIAQAALSDISLPGSVASLLSSGRQLSLLLRDRLTHDIWRIVNRPLPACGDDADSLGASCDLLVERFASLGRLLADTMTRGPGWTFQQMGLRVERASMILQSTIALVPGEASAEDLAALLDLVDGQSTYRSRYLTMPYIAPVLDMVLLDPAQPRGLAFQVEQIISHLSTLPNLRDDGMPETPLRLARSLRAWLDAADATDLEPSDLEHWRGALGHLSNEIGKRYFLNETLPGSDGAPFLA</sequence>
<comment type="caution">
    <text evidence="3">The sequence shown here is derived from an EMBL/GenBank/DDBJ whole genome shotgun (WGS) entry which is preliminary data.</text>
</comment>
<dbReference type="Gene3D" id="3.30.1490.270">
    <property type="match status" value="1"/>
</dbReference>
<organism evidence="3 4">
    <name type="scientific">Croceicoccus pelagius</name>
    <dbReference type="NCBI Taxonomy" id="1703341"/>
    <lineage>
        <taxon>Bacteria</taxon>
        <taxon>Pseudomonadati</taxon>
        <taxon>Pseudomonadota</taxon>
        <taxon>Alphaproteobacteria</taxon>
        <taxon>Sphingomonadales</taxon>
        <taxon>Erythrobacteraceae</taxon>
        <taxon>Croceicoccus</taxon>
    </lineage>
</organism>
<keyword evidence="4" id="KW-1185">Reference proteome</keyword>
<gene>
    <name evidence="3" type="ORF">GCM10010989_05380</name>
</gene>
<feature type="domain" description="DUF403" evidence="1">
    <location>
        <begin position="521"/>
        <end position="819"/>
    </location>
</feature>
<evidence type="ECO:0000259" key="2">
    <source>
        <dbReference type="Pfam" id="PF14403"/>
    </source>
</evidence>
<accession>A0A916Y8E5</accession>
<dbReference type="Proteomes" id="UP000598997">
    <property type="component" value="Unassembled WGS sequence"/>
</dbReference>
<dbReference type="InterPro" id="IPR025841">
    <property type="entry name" value="CP_ATPgrasp_2"/>
</dbReference>
<dbReference type="Pfam" id="PF04168">
    <property type="entry name" value="Alpha-E"/>
    <property type="match status" value="1"/>
</dbReference>
<dbReference type="AlphaFoldDB" id="A0A916Y8E5"/>
<dbReference type="InterPro" id="IPR051680">
    <property type="entry name" value="ATP-dep_Glu-Cys_Ligase-2"/>
</dbReference>
<proteinExistence type="predicted"/>